<protein>
    <submittedName>
        <fullName evidence="1">Uncharacterized protein</fullName>
    </submittedName>
</protein>
<dbReference type="AlphaFoldDB" id="A0A0K2VEV1"/>
<evidence type="ECO:0000313" key="1">
    <source>
        <dbReference type="EMBL" id="CDW49063.1"/>
    </source>
</evidence>
<name>A0A0K2VEV1_LEPSM</name>
<accession>A0A0K2VEV1</accession>
<sequence length="45" mass="5120">MGDLRGYDESVKKKKKHTHTIDSSLNNCDIRLICCCSSSFKITSR</sequence>
<dbReference type="EMBL" id="HACA01031702">
    <property type="protein sequence ID" value="CDW49063.1"/>
    <property type="molecule type" value="Transcribed_RNA"/>
</dbReference>
<reference evidence="1" key="1">
    <citation type="submission" date="2014-05" db="EMBL/GenBank/DDBJ databases">
        <authorList>
            <person name="Chronopoulou M."/>
        </authorList>
    </citation>
    <scope>NUCLEOTIDE SEQUENCE</scope>
    <source>
        <tissue evidence="1">Whole organism</tissue>
    </source>
</reference>
<organism evidence="1">
    <name type="scientific">Lepeophtheirus salmonis</name>
    <name type="common">Salmon louse</name>
    <name type="synonym">Caligus salmonis</name>
    <dbReference type="NCBI Taxonomy" id="72036"/>
    <lineage>
        <taxon>Eukaryota</taxon>
        <taxon>Metazoa</taxon>
        <taxon>Ecdysozoa</taxon>
        <taxon>Arthropoda</taxon>
        <taxon>Crustacea</taxon>
        <taxon>Multicrustacea</taxon>
        <taxon>Hexanauplia</taxon>
        <taxon>Copepoda</taxon>
        <taxon>Siphonostomatoida</taxon>
        <taxon>Caligidae</taxon>
        <taxon>Lepeophtheirus</taxon>
    </lineage>
</organism>
<proteinExistence type="predicted"/>